<evidence type="ECO:0000313" key="2">
    <source>
        <dbReference type="Proteomes" id="UP000198378"/>
    </source>
</evidence>
<comment type="caution">
    <text evidence="1">The sequence shown here is derived from an EMBL/GenBank/DDBJ whole genome shotgun (WGS) entry which is preliminary data.</text>
</comment>
<protein>
    <submittedName>
        <fullName evidence="1">Uncharacterized protein</fullName>
    </submittedName>
</protein>
<organism evidence="1 2">
    <name type="scientific">Geobacillus thermocatenulatus</name>
    <dbReference type="NCBI Taxonomy" id="33938"/>
    <lineage>
        <taxon>Bacteria</taxon>
        <taxon>Bacillati</taxon>
        <taxon>Bacillota</taxon>
        <taxon>Bacilli</taxon>
        <taxon>Bacillales</taxon>
        <taxon>Anoxybacillaceae</taxon>
        <taxon>Geobacillus</taxon>
        <taxon>Geobacillus thermoleovorans group</taxon>
    </lineage>
</organism>
<dbReference type="EMBL" id="NEWK01000002">
    <property type="protein sequence ID" value="OXB87041.1"/>
    <property type="molecule type" value="Genomic_DNA"/>
</dbReference>
<dbReference type="AlphaFoldDB" id="A0A226Q3V5"/>
<sequence length="98" mass="10711">MNLKSIGNELRHIGQEFKQGWKDEMNIVKKSAKQAFEDTYGLSAAIGTGYGINEARVSGKPISGAVKGAIKGSAVEFLVRFTINLVDNQLKYNHGVKK</sequence>
<keyword evidence="2" id="KW-1185">Reference proteome</keyword>
<reference evidence="1 2" key="1">
    <citation type="submission" date="2017-05" db="EMBL/GenBank/DDBJ databases">
        <title>The genome sequence of Geobacillus thermocatenulatus DSM 730.</title>
        <authorList>
            <person name="Ramaloko W.T."/>
            <person name="Koen N."/>
            <person name="Polliack S."/>
            <person name="Aliyu H."/>
            <person name="Lebre P."/>
            <person name="Mohr T."/>
            <person name="Oswald F."/>
            <person name="Zwick M."/>
            <person name="Neumann A."/>
            <person name="Syldatk C."/>
            <person name="Cowan D."/>
            <person name="De Maayer P."/>
        </authorList>
    </citation>
    <scope>NUCLEOTIDE SEQUENCE [LARGE SCALE GENOMIC DNA]</scope>
    <source>
        <strain evidence="1 2">BGSC 93A1</strain>
    </source>
</reference>
<accession>A0A226Q3V5</accession>
<gene>
    <name evidence="1" type="ORF">B9L19_16550</name>
</gene>
<proteinExistence type="predicted"/>
<dbReference type="RefSeq" id="WP_025950577.1">
    <property type="nucleotide sequence ID" value="NZ_CP018058.1"/>
</dbReference>
<evidence type="ECO:0000313" key="1">
    <source>
        <dbReference type="EMBL" id="OXB87041.1"/>
    </source>
</evidence>
<name>A0A226Q3V5_9BACL</name>
<dbReference type="KEGG" id="gtm:GT3921_12415"/>
<dbReference type="Proteomes" id="UP000198378">
    <property type="component" value="Unassembled WGS sequence"/>
</dbReference>